<accession>A0A9N7MNL7</accession>
<comment type="caution">
    <text evidence="2">The sequence shown here is derived from an EMBL/GenBank/DDBJ whole genome shotgun (WGS) entry which is preliminary data.</text>
</comment>
<protein>
    <submittedName>
        <fullName evidence="2">Uncharacterized protein</fullName>
    </submittedName>
</protein>
<dbReference type="Proteomes" id="UP001153555">
    <property type="component" value="Unassembled WGS sequence"/>
</dbReference>
<feature type="region of interest" description="Disordered" evidence="1">
    <location>
        <begin position="1"/>
        <end position="66"/>
    </location>
</feature>
<dbReference type="Pfam" id="PF03004">
    <property type="entry name" value="Transposase_24"/>
    <property type="match status" value="1"/>
</dbReference>
<name>A0A9N7MNL7_STRHE</name>
<evidence type="ECO:0000313" key="3">
    <source>
        <dbReference type="Proteomes" id="UP001153555"/>
    </source>
</evidence>
<dbReference type="PANTHER" id="PTHR33063:SF13">
    <property type="entry name" value="OS02G0583500 PROTEIN"/>
    <property type="match status" value="1"/>
</dbReference>
<feature type="region of interest" description="Disordered" evidence="1">
    <location>
        <begin position="83"/>
        <end position="108"/>
    </location>
</feature>
<proteinExistence type="predicted"/>
<reference evidence="2" key="1">
    <citation type="submission" date="2019-12" db="EMBL/GenBank/DDBJ databases">
        <authorList>
            <person name="Scholes J."/>
        </authorList>
    </citation>
    <scope>NUCLEOTIDE SEQUENCE</scope>
</reference>
<sequence length="346" mass="38313">MLNQAAKDSSTAASTRIGIRENLNQSNVSSAGVAGVTGASRTTEVHHGSSEESDSTTANHTNESGIPQTLEASSQNQNLIAAEGSTGNLQEDTSVKASVPKRRRGQTMGKGLMKAFDASGKKLKIDVDPLTGRPKSREQSAKLSSQIGVVARDVLRVPRKWKEMAEEKFLEPGIDHIKIHMDVNLDAPGVRHCLVDRMKSSSRQVRHRLHKHYKKYATLQEAKNNKPPFCVSKENWDELCDYFASAKFKHQSSINSMNRQMLRIPHISGRTPFSTLQHEIAQKNTANGDANEDANGDANGDAGDIIEFYKLTHSTDKRGWSNNEAKENWVILLFDVDGYIETFQQN</sequence>
<evidence type="ECO:0000313" key="2">
    <source>
        <dbReference type="EMBL" id="CAA0812259.1"/>
    </source>
</evidence>
<gene>
    <name evidence="2" type="ORF">SHERM_13006</name>
</gene>
<evidence type="ECO:0000256" key="1">
    <source>
        <dbReference type="SAM" id="MobiDB-lite"/>
    </source>
</evidence>
<dbReference type="PANTHER" id="PTHR33063">
    <property type="entry name" value="OS02G0583500 PROTEIN"/>
    <property type="match status" value="1"/>
</dbReference>
<keyword evidence="3" id="KW-1185">Reference proteome</keyword>
<organism evidence="2 3">
    <name type="scientific">Striga hermonthica</name>
    <name type="common">Purple witchweed</name>
    <name type="synonym">Buchnera hermonthica</name>
    <dbReference type="NCBI Taxonomy" id="68872"/>
    <lineage>
        <taxon>Eukaryota</taxon>
        <taxon>Viridiplantae</taxon>
        <taxon>Streptophyta</taxon>
        <taxon>Embryophyta</taxon>
        <taxon>Tracheophyta</taxon>
        <taxon>Spermatophyta</taxon>
        <taxon>Magnoliopsida</taxon>
        <taxon>eudicotyledons</taxon>
        <taxon>Gunneridae</taxon>
        <taxon>Pentapetalae</taxon>
        <taxon>asterids</taxon>
        <taxon>lamiids</taxon>
        <taxon>Lamiales</taxon>
        <taxon>Orobanchaceae</taxon>
        <taxon>Buchnereae</taxon>
        <taxon>Striga</taxon>
    </lineage>
</organism>
<feature type="compositionally biased region" description="Polar residues" evidence="1">
    <location>
        <begin position="1"/>
        <end position="14"/>
    </location>
</feature>
<dbReference type="AlphaFoldDB" id="A0A9N7MNL7"/>
<feature type="compositionally biased region" description="Polar residues" evidence="1">
    <location>
        <begin position="55"/>
        <end position="66"/>
    </location>
</feature>
<dbReference type="OrthoDB" id="913284at2759"/>
<feature type="compositionally biased region" description="Polar residues" evidence="1">
    <location>
        <begin position="83"/>
        <end position="96"/>
    </location>
</feature>
<dbReference type="InterPro" id="IPR004252">
    <property type="entry name" value="Probable_transposase_24"/>
</dbReference>
<dbReference type="EMBL" id="CACSLK010009942">
    <property type="protein sequence ID" value="CAA0812259.1"/>
    <property type="molecule type" value="Genomic_DNA"/>
</dbReference>